<dbReference type="InterPro" id="IPR006140">
    <property type="entry name" value="D-isomer_DH_NAD-bd"/>
</dbReference>
<name>A0ABV6JZK8_9PROT</name>
<dbReference type="SUPFAM" id="SSF51735">
    <property type="entry name" value="NAD(P)-binding Rossmann-fold domains"/>
    <property type="match status" value="1"/>
</dbReference>
<evidence type="ECO:0000259" key="4">
    <source>
        <dbReference type="Pfam" id="PF00389"/>
    </source>
</evidence>
<evidence type="ECO:0000259" key="5">
    <source>
        <dbReference type="Pfam" id="PF02826"/>
    </source>
</evidence>
<organism evidence="6 7">
    <name type="scientific">Roseomonas elaeocarpi</name>
    <dbReference type="NCBI Taxonomy" id="907779"/>
    <lineage>
        <taxon>Bacteria</taxon>
        <taxon>Pseudomonadati</taxon>
        <taxon>Pseudomonadota</taxon>
        <taxon>Alphaproteobacteria</taxon>
        <taxon>Acetobacterales</taxon>
        <taxon>Roseomonadaceae</taxon>
        <taxon>Roseomonas</taxon>
    </lineage>
</organism>
<evidence type="ECO:0000256" key="1">
    <source>
        <dbReference type="ARBA" id="ARBA00023002"/>
    </source>
</evidence>
<dbReference type="EMBL" id="JBHLUN010000017">
    <property type="protein sequence ID" value="MFC0410785.1"/>
    <property type="molecule type" value="Genomic_DNA"/>
</dbReference>
<evidence type="ECO:0000313" key="6">
    <source>
        <dbReference type="EMBL" id="MFC0410785.1"/>
    </source>
</evidence>
<dbReference type="Gene3D" id="3.40.50.720">
    <property type="entry name" value="NAD(P)-binding Rossmann-like Domain"/>
    <property type="match status" value="2"/>
</dbReference>
<feature type="domain" description="D-isomer specific 2-hydroxyacid dehydrogenase NAD-binding" evidence="5">
    <location>
        <begin position="108"/>
        <end position="279"/>
    </location>
</feature>
<protein>
    <submittedName>
        <fullName evidence="6">2-hydroxyacid dehydrogenase</fullName>
    </submittedName>
</protein>
<comment type="similarity">
    <text evidence="3">Belongs to the D-isomer specific 2-hydroxyacid dehydrogenase family.</text>
</comment>
<accession>A0ABV6JZK8</accession>
<dbReference type="InterPro" id="IPR029752">
    <property type="entry name" value="D-isomer_DH_CS1"/>
</dbReference>
<dbReference type="InterPro" id="IPR050223">
    <property type="entry name" value="D-isomer_2-hydroxyacid_DH"/>
</dbReference>
<dbReference type="InterPro" id="IPR006139">
    <property type="entry name" value="D-isomer_2_OHA_DH_cat_dom"/>
</dbReference>
<keyword evidence="1 3" id="KW-0560">Oxidoreductase</keyword>
<dbReference type="CDD" id="cd12156">
    <property type="entry name" value="HPPR"/>
    <property type="match status" value="1"/>
</dbReference>
<keyword evidence="2" id="KW-0520">NAD</keyword>
<evidence type="ECO:0000256" key="3">
    <source>
        <dbReference type="RuleBase" id="RU003719"/>
    </source>
</evidence>
<dbReference type="PANTHER" id="PTHR10996">
    <property type="entry name" value="2-HYDROXYACID DEHYDROGENASE-RELATED"/>
    <property type="match status" value="1"/>
</dbReference>
<gene>
    <name evidence="6" type="ORF">ACFFGY_21260</name>
</gene>
<keyword evidence="7" id="KW-1185">Reference proteome</keyword>
<evidence type="ECO:0000256" key="2">
    <source>
        <dbReference type="ARBA" id="ARBA00023027"/>
    </source>
</evidence>
<comment type="caution">
    <text evidence="6">The sequence shown here is derived from an EMBL/GenBank/DDBJ whole genome shotgun (WGS) entry which is preliminary data.</text>
</comment>
<evidence type="ECO:0000313" key="7">
    <source>
        <dbReference type="Proteomes" id="UP001589865"/>
    </source>
</evidence>
<sequence length="311" mass="32232">MPTDILVMVESSEARLGSLRSLGEVHYAPGATERAAVIAAHGPKIRALVTNGSIGVQAAEIELLPALGIIIAVGAGFENIDLAAARARGIAVAHGPGTNDAAVADHAFALLLGVARDLLHSDRQVREGLWDASRRMRPGVAGKRLGILGLGRIGLGVARRGEGFGMEIGYHNRHRRDDVPYRYHASLRDLAEASDFLVAVAPGGPETRHIVDAEVLRALGPKGFLVNVGRGSVVDNAALAAALHGGTIAGAGLDVLDGEPNVPAELLSAPNLLFTPHVAGRSPDAVAAGLRLLMSNLAAFFEGRPLVTPVP</sequence>
<dbReference type="InterPro" id="IPR036291">
    <property type="entry name" value="NAD(P)-bd_dom_sf"/>
</dbReference>
<reference evidence="6 7" key="1">
    <citation type="submission" date="2024-09" db="EMBL/GenBank/DDBJ databases">
        <authorList>
            <person name="Sun Q."/>
            <person name="Mori K."/>
        </authorList>
    </citation>
    <scope>NUCLEOTIDE SEQUENCE [LARGE SCALE GENOMIC DNA]</scope>
    <source>
        <strain evidence="6 7">TBRC 5777</strain>
    </source>
</reference>
<proteinExistence type="inferred from homology"/>
<dbReference type="PROSITE" id="PS00065">
    <property type="entry name" value="D_2_HYDROXYACID_DH_1"/>
    <property type="match status" value="1"/>
</dbReference>
<feature type="domain" description="D-isomer specific 2-hydroxyacid dehydrogenase catalytic" evidence="4">
    <location>
        <begin position="12"/>
        <end position="310"/>
    </location>
</feature>
<dbReference type="Pfam" id="PF00389">
    <property type="entry name" value="2-Hacid_dh"/>
    <property type="match status" value="1"/>
</dbReference>
<dbReference type="Proteomes" id="UP001589865">
    <property type="component" value="Unassembled WGS sequence"/>
</dbReference>
<dbReference type="SUPFAM" id="SSF52283">
    <property type="entry name" value="Formate/glycerate dehydrogenase catalytic domain-like"/>
    <property type="match status" value="1"/>
</dbReference>
<dbReference type="RefSeq" id="WP_377046539.1">
    <property type="nucleotide sequence ID" value="NZ_JBHLUN010000017.1"/>
</dbReference>
<dbReference type="PANTHER" id="PTHR10996:SF178">
    <property type="entry name" value="2-HYDROXYACID DEHYDROGENASE YGL185C-RELATED"/>
    <property type="match status" value="1"/>
</dbReference>
<dbReference type="Pfam" id="PF02826">
    <property type="entry name" value="2-Hacid_dh_C"/>
    <property type="match status" value="1"/>
</dbReference>